<evidence type="ECO:0000256" key="7">
    <source>
        <dbReference type="SAM" id="Phobius"/>
    </source>
</evidence>
<dbReference type="Proteomes" id="UP000295537">
    <property type="component" value="Unassembled WGS sequence"/>
</dbReference>
<feature type="chain" id="PRO_5021009370" evidence="8">
    <location>
        <begin position="28"/>
        <end position="215"/>
    </location>
</feature>
<dbReference type="RefSeq" id="WP_424991503.1">
    <property type="nucleotide sequence ID" value="NZ_LVXA01000001.1"/>
</dbReference>
<dbReference type="InterPro" id="IPR003646">
    <property type="entry name" value="SH3-like_bac-type"/>
</dbReference>
<dbReference type="InterPro" id="IPR016476">
    <property type="entry name" value="SH3_dom_pro"/>
</dbReference>
<evidence type="ECO:0000313" key="10">
    <source>
        <dbReference type="EMBL" id="TCP18051.1"/>
    </source>
</evidence>
<organism evidence="10 11">
    <name type="scientific">Nicoletella semolina</name>
    <dbReference type="NCBI Taxonomy" id="271160"/>
    <lineage>
        <taxon>Bacteria</taxon>
        <taxon>Pseudomonadati</taxon>
        <taxon>Pseudomonadota</taxon>
        <taxon>Gammaproteobacteria</taxon>
        <taxon>Pasteurellales</taxon>
        <taxon>Pasteurellaceae</taxon>
        <taxon>Nicoletella</taxon>
    </lineage>
</organism>
<keyword evidence="11" id="KW-1185">Reference proteome</keyword>
<evidence type="ECO:0000256" key="1">
    <source>
        <dbReference type="ARBA" id="ARBA00004167"/>
    </source>
</evidence>
<feature type="coiled-coil region" evidence="6">
    <location>
        <begin position="138"/>
        <end position="175"/>
    </location>
</feature>
<comment type="caution">
    <text evidence="10">The sequence shown here is derived from an EMBL/GenBank/DDBJ whole genome shotgun (WGS) entry which is preliminary data.</text>
</comment>
<evidence type="ECO:0000256" key="3">
    <source>
        <dbReference type="ARBA" id="ARBA00022729"/>
    </source>
</evidence>
<gene>
    <name evidence="10" type="ORF">EV693_10315</name>
</gene>
<evidence type="ECO:0000313" key="11">
    <source>
        <dbReference type="Proteomes" id="UP000295537"/>
    </source>
</evidence>
<reference evidence="10 11" key="1">
    <citation type="submission" date="2019-03" db="EMBL/GenBank/DDBJ databases">
        <title>Genomic Encyclopedia of Type Strains, Phase IV (KMG-IV): sequencing the most valuable type-strain genomes for metagenomic binning, comparative biology and taxonomic classification.</title>
        <authorList>
            <person name="Goeker M."/>
        </authorList>
    </citation>
    <scope>NUCLEOTIDE SEQUENCE [LARGE SCALE GENOMIC DNA]</scope>
    <source>
        <strain evidence="10 11">DSM 16380</strain>
    </source>
</reference>
<dbReference type="SMART" id="SM00287">
    <property type="entry name" value="SH3b"/>
    <property type="match status" value="1"/>
</dbReference>
<dbReference type="AlphaFoldDB" id="A0A4R2NAD4"/>
<keyword evidence="3 8" id="KW-0732">Signal</keyword>
<evidence type="ECO:0000256" key="6">
    <source>
        <dbReference type="SAM" id="Coils"/>
    </source>
</evidence>
<dbReference type="GO" id="GO:0016020">
    <property type="term" value="C:membrane"/>
    <property type="evidence" value="ECO:0007669"/>
    <property type="project" value="UniProtKB-SubCell"/>
</dbReference>
<dbReference type="Gene3D" id="2.30.30.40">
    <property type="entry name" value="SH3 Domains"/>
    <property type="match status" value="1"/>
</dbReference>
<keyword evidence="4 7" id="KW-1133">Transmembrane helix</keyword>
<protein>
    <submittedName>
        <fullName evidence="10">SH3 domain protein</fullName>
    </submittedName>
</protein>
<keyword evidence="2 7" id="KW-0812">Transmembrane</keyword>
<dbReference type="EMBL" id="SLXJ01000003">
    <property type="protein sequence ID" value="TCP18051.1"/>
    <property type="molecule type" value="Genomic_DNA"/>
</dbReference>
<feature type="domain" description="SH3b" evidence="9">
    <location>
        <begin position="36"/>
        <end position="100"/>
    </location>
</feature>
<proteinExistence type="predicted"/>
<name>A0A4R2NAD4_9PAST</name>
<feature type="transmembrane region" description="Helical" evidence="7">
    <location>
        <begin position="184"/>
        <end position="206"/>
    </location>
</feature>
<accession>A0A4R2NAD4</accession>
<evidence type="ECO:0000256" key="4">
    <source>
        <dbReference type="ARBA" id="ARBA00022989"/>
    </source>
</evidence>
<evidence type="ECO:0000259" key="9">
    <source>
        <dbReference type="PROSITE" id="PS51781"/>
    </source>
</evidence>
<evidence type="ECO:0000256" key="5">
    <source>
        <dbReference type="ARBA" id="ARBA00023136"/>
    </source>
</evidence>
<dbReference type="PROSITE" id="PS51781">
    <property type="entry name" value="SH3B"/>
    <property type="match status" value="1"/>
</dbReference>
<keyword evidence="5 7" id="KW-0472">Membrane</keyword>
<keyword evidence="6" id="KW-0175">Coiled coil</keyword>
<dbReference type="NCBIfam" id="TIGR04211">
    <property type="entry name" value="SH3_and_anchor"/>
    <property type="match status" value="1"/>
</dbReference>
<dbReference type="PIRSF" id="PIRSF006158">
    <property type="entry name" value="UCP006158_SH3"/>
    <property type="match status" value="1"/>
</dbReference>
<evidence type="ECO:0000256" key="2">
    <source>
        <dbReference type="ARBA" id="ARBA00022692"/>
    </source>
</evidence>
<feature type="signal peptide" evidence="8">
    <location>
        <begin position="1"/>
        <end position="27"/>
    </location>
</feature>
<comment type="subcellular location">
    <subcellularLocation>
        <location evidence="1">Membrane</location>
        <topology evidence="1">Single-pass membrane protein</topology>
    </subcellularLocation>
</comment>
<dbReference type="Pfam" id="PF08239">
    <property type="entry name" value="SH3_3"/>
    <property type="match status" value="1"/>
</dbReference>
<sequence length="215" mass="25055">MRQQISSLFFVSLLASLLLGMSFSSYAQTSPSSQAYPTHYVSENLKTYLRKGPSDQFKISGTITAGEKITLIERKERYSLIRDSKNREAWILNSELTTIPSSKELTPKLQQQVQELSLKLQKIDQDWQQRTTEMQRRTIQAQQQSHDLIEQNARLKQEINILKNKNRELEAFQDTETREIMIQYFIYGGSVLFVGLLIGLLMSIFLPKRRSHWNH</sequence>
<evidence type="ECO:0000256" key="8">
    <source>
        <dbReference type="SAM" id="SignalP"/>
    </source>
</evidence>